<dbReference type="AlphaFoldDB" id="A0A0F9KC99"/>
<organism evidence="1">
    <name type="scientific">marine sediment metagenome</name>
    <dbReference type="NCBI Taxonomy" id="412755"/>
    <lineage>
        <taxon>unclassified sequences</taxon>
        <taxon>metagenomes</taxon>
        <taxon>ecological metagenomes</taxon>
    </lineage>
</organism>
<evidence type="ECO:0000313" key="1">
    <source>
        <dbReference type="EMBL" id="KKM79794.1"/>
    </source>
</evidence>
<proteinExistence type="predicted"/>
<name>A0A0F9KC99_9ZZZZ</name>
<dbReference type="EMBL" id="LAZR01008285">
    <property type="protein sequence ID" value="KKM79794.1"/>
    <property type="molecule type" value="Genomic_DNA"/>
</dbReference>
<reference evidence="1" key="1">
    <citation type="journal article" date="2015" name="Nature">
        <title>Complex archaea that bridge the gap between prokaryotes and eukaryotes.</title>
        <authorList>
            <person name="Spang A."/>
            <person name="Saw J.H."/>
            <person name="Jorgensen S.L."/>
            <person name="Zaremba-Niedzwiedzka K."/>
            <person name="Martijn J."/>
            <person name="Lind A.E."/>
            <person name="van Eijk R."/>
            <person name="Schleper C."/>
            <person name="Guy L."/>
            <person name="Ettema T.J."/>
        </authorList>
    </citation>
    <scope>NUCLEOTIDE SEQUENCE</scope>
</reference>
<protein>
    <submittedName>
        <fullName evidence="1">Uncharacterized protein</fullName>
    </submittedName>
</protein>
<sequence length="47" mass="5413">MTEFVEKNNGPSIKKIFRQMDRANITDIPAQLHVLKSEKLAIDDIDE</sequence>
<comment type="caution">
    <text evidence="1">The sequence shown here is derived from an EMBL/GenBank/DDBJ whole genome shotgun (WGS) entry which is preliminary data.</text>
</comment>
<gene>
    <name evidence="1" type="ORF">LCGC14_1346360</name>
</gene>
<accession>A0A0F9KC99</accession>